<reference evidence="3" key="1">
    <citation type="submission" date="2017-02" db="UniProtKB">
        <authorList>
            <consortium name="WormBaseParasite"/>
        </authorList>
    </citation>
    <scope>IDENTIFICATION</scope>
</reference>
<dbReference type="Gene3D" id="1.20.1280.50">
    <property type="match status" value="1"/>
</dbReference>
<sequence>MSTSIESLPDQVLLYIFTHVNHYHDFDSIRSVCKRWYFLAIKAAAIMQRAFKRCDQFKWFIFFSFFYRLYDHLYSFKQRCTINESLMYSYRHVGCIAPRYYHSACYHQGSKSMLVFGGCTTNYTAFNDLWQFDLSSRQWKRVVIRSSPFPSPKALATLVPYGDDVLLYGGFSTSSPNPFRCLSKYYDELHLFKFDEQRWIELIAENEGPKLAGHSAVIVDDSMIVFGGVSGEYASNTVYIYDIKKSRWWSPRFLTREAPSPRCNHSQALIDRNHLFIFGGSVGPSEVSAISSSSYALTDLWLLNFDLSAPDRWEWKKIKINNQEFSSWQLWLHTACNVGHNLVVLGSHYGPLVAAKDPLCTSTSATCYNCPPEILFEGSRDLRSNSGGSDANADKSNFLKTVGEDQSILHGPQFQHMTAVYIVSPDSDKFLLCRSRNDCSEGNSVKQQSRSNANCELNSDFFPDGSQPSTSHSHLETSSSSKSKIQELDRTYPGIKPRFLKQERFYDLTAVRRYLNVYVLDLSLAISHGTASRVRWVACNNKSYLVMFPLASYNLCRWRKQSPEINAPHDVRSYSICSGRGELIVFGGVLVTYGRIKSSLNQQLTNNNTYVLQPCYVI</sequence>
<dbReference type="InterPro" id="IPR036047">
    <property type="entry name" value="F-box-like_dom_sf"/>
</dbReference>
<dbReference type="PANTHER" id="PTHR46432:SF1">
    <property type="entry name" value="F-BOX ONLY PROTEIN 42"/>
    <property type="match status" value="1"/>
</dbReference>
<dbReference type="SUPFAM" id="SSF81383">
    <property type="entry name" value="F-box domain"/>
    <property type="match status" value="1"/>
</dbReference>
<organism evidence="3">
    <name type="scientific">Enterobius vermicularis</name>
    <name type="common">Human pinworm</name>
    <dbReference type="NCBI Taxonomy" id="51028"/>
    <lineage>
        <taxon>Eukaryota</taxon>
        <taxon>Metazoa</taxon>
        <taxon>Ecdysozoa</taxon>
        <taxon>Nematoda</taxon>
        <taxon>Chromadorea</taxon>
        <taxon>Rhabditida</taxon>
        <taxon>Spirurina</taxon>
        <taxon>Oxyuridomorpha</taxon>
        <taxon>Oxyuroidea</taxon>
        <taxon>Oxyuridae</taxon>
        <taxon>Enterobius</taxon>
    </lineage>
</organism>
<dbReference type="InterPro" id="IPR052821">
    <property type="entry name" value="F-box_only_SRC"/>
</dbReference>
<dbReference type="InterPro" id="IPR015915">
    <property type="entry name" value="Kelch-typ_b-propeller"/>
</dbReference>
<evidence type="ECO:0000259" key="2">
    <source>
        <dbReference type="PROSITE" id="PS50181"/>
    </source>
</evidence>
<dbReference type="Gene3D" id="2.120.10.80">
    <property type="entry name" value="Kelch-type beta propeller"/>
    <property type="match status" value="1"/>
</dbReference>
<dbReference type="PANTHER" id="PTHR46432">
    <property type="entry name" value="F-BOX ONLY PROTEIN 42"/>
    <property type="match status" value="1"/>
</dbReference>
<dbReference type="GO" id="GO:1990756">
    <property type="term" value="F:ubiquitin-like ligase-substrate adaptor activity"/>
    <property type="evidence" value="ECO:0007669"/>
    <property type="project" value="TreeGrafter"/>
</dbReference>
<dbReference type="Pfam" id="PF13415">
    <property type="entry name" value="Beta-prop_FBX42"/>
    <property type="match status" value="1"/>
</dbReference>
<dbReference type="AlphaFoldDB" id="A0A0N4V5Y1"/>
<protein>
    <submittedName>
        <fullName evidence="3">F-box domain-containing protein</fullName>
    </submittedName>
</protein>
<dbReference type="GO" id="GO:0019005">
    <property type="term" value="C:SCF ubiquitin ligase complex"/>
    <property type="evidence" value="ECO:0007669"/>
    <property type="project" value="TreeGrafter"/>
</dbReference>
<dbReference type="WBParaSite" id="EVEC_0000565001-mRNA-1">
    <property type="protein sequence ID" value="EVEC_0000565001-mRNA-1"/>
    <property type="gene ID" value="EVEC_0000565001"/>
</dbReference>
<proteinExistence type="predicted"/>
<feature type="compositionally biased region" description="Low complexity" evidence="1">
    <location>
        <begin position="469"/>
        <end position="483"/>
    </location>
</feature>
<dbReference type="Pfam" id="PF12937">
    <property type="entry name" value="F-box-like"/>
    <property type="match status" value="1"/>
</dbReference>
<dbReference type="PROSITE" id="PS50181">
    <property type="entry name" value="FBOX"/>
    <property type="match status" value="1"/>
</dbReference>
<dbReference type="SUPFAM" id="SSF117281">
    <property type="entry name" value="Kelch motif"/>
    <property type="match status" value="1"/>
</dbReference>
<evidence type="ECO:0000256" key="1">
    <source>
        <dbReference type="SAM" id="MobiDB-lite"/>
    </source>
</evidence>
<accession>A0A0N4V5Y1</accession>
<evidence type="ECO:0000313" key="3">
    <source>
        <dbReference type="WBParaSite" id="EVEC_0000565001-mRNA-1"/>
    </source>
</evidence>
<name>A0A0N4V5Y1_ENTVE</name>
<dbReference type="InterPro" id="IPR001810">
    <property type="entry name" value="F-box_dom"/>
</dbReference>
<feature type="domain" description="F-box" evidence="2">
    <location>
        <begin position="2"/>
        <end position="54"/>
    </location>
</feature>
<feature type="region of interest" description="Disordered" evidence="1">
    <location>
        <begin position="466"/>
        <end position="487"/>
    </location>
</feature>